<reference evidence="1 2" key="1">
    <citation type="submission" date="2012-04" db="EMBL/GenBank/DDBJ databases">
        <title>The Genome Sequence of Saprolegnia declina VS20.</title>
        <authorList>
            <consortium name="The Broad Institute Genome Sequencing Platform"/>
            <person name="Russ C."/>
            <person name="Nusbaum C."/>
            <person name="Tyler B."/>
            <person name="van West P."/>
            <person name="Dieguez-Uribeondo J."/>
            <person name="de Bruijn I."/>
            <person name="Tripathy S."/>
            <person name="Jiang R."/>
            <person name="Young S.K."/>
            <person name="Zeng Q."/>
            <person name="Gargeya S."/>
            <person name="Fitzgerald M."/>
            <person name="Haas B."/>
            <person name="Abouelleil A."/>
            <person name="Alvarado L."/>
            <person name="Arachchi H.M."/>
            <person name="Berlin A."/>
            <person name="Chapman S.B."/>
            <person name="Goldberg J."/>
            <person name="Griggs A."/>
            <person name="Gujja S."/>
            <person name="Hansen M."/>
            <person name="Howarth C."/>
            <person name="Imamovic A."/>
            <person name="Larimer J."/>
            <person name="McCowen C."/>
            <person name="Montmayeur A."/>
            <person name="Murphy C."/>
            <person name="Neiman D."/>
            <person name="Pearson M."/>
            <person name="Priest M."/>
            <person name="Roberts A."/>
            <person name="Saif S."/>
            <person name="Shea T."/>
            <person name="Sisk P."/>
            <person name="Sykes S."/>
            <person name="Wortman J."/>
            <person name="Nusbaum C."/>
            <person name="Birren B."/>
        </authorList>
    </citation>
    <scope>NUCLEOTIDE SEQUENCE [LARGE SCALE GENOMIC DNA]</scope>
    <source>
        <strain evidence="1 2">VS20</strain>
    </source>
</reference>
<dbReference type="OrthoDB" id="10357652at2759"/>
<dbReference type="AlphaFoldDB" id="T0R710"/>
<gene>
    <name evidence="1" type="ORF">SDRG_01074</name>
</gene>
<accession>T0R710</accession>
<dbReference type="InParanoid" id="T0R710"/>
<name>T0R710_SAPDV</name>
<dbReference type="Proteomes" id="UP000030762">
    <property type="component" value="Unassembled WGS sequence"/>
</dbReference>
<evidence type="ECO:0000313" key="2">
    <source>
        <dbReference type="Proteomes" id="UP000030762"/>
    </source>
</evidence>
<dbReference type="EMBL" id="JH767133">
    <property type="protein sequence ID" value="EQC42240.1"/>
    <property type="molecule type" value="Genomic_DNA"/>
</dbReference>
<dbReference type="GeneID" id="19941801"/>
<dbReference type="RefSeq" id="XP_008604809.1">
    <property type="nucleotide sequence ID" value="XM_008606587.1"/>
</dbReference>
<sequence length="74" mass="8912">MQDLRYWVAATDRPDNVHGIMNAFYKLWLELFRHDDAALRLRGRDVLLEELTTYGNEIRMYGNHTCHWFKPTTK</sequence>
<protein>
    <submittedName>
        <fullName evidence="1">Uncharacterized protein</fullName>
    </submittedName>
</protein>
<dbReference type="VEuPathDB" id="FungiDB:SDRG_01074"/>
<keyword evidence="2" id="KW-1185">Reference proteome</keyword>
<evidence type="ECO:0000313" key="1">
    <source>
        <dbReference type="EMBL" id="EQC42240.1"/>
    </source>
</evidence>
<proteinExistence type="predicted"/>
<organism evidence="1 2">
    <name type="scientific">Saprolegnia diclina (strain VS20)</name>
    <dbReference type="NCBI Taxonomy" id="1156394"/>
    <lineage>
        <taxon>Eukaryota</taxon>
        <taxon>Sar</taxon>
        <taxon>Stramenopiles</taxon>
        <taxon>Oomycota</taxon>
        <taxon>Saprolegniomycetes</taxon>
        <taxon>Saprolegniales</taxon>
        <taxon>Saprolegniaceae</taxon>
        <taxon>Saprolegnia</taxon>
    </lineage>
</organism>